<dbReference type="Proteomes" id="UP000243488">
    <property type="component" value="Chromosome"/>
</dbReference>
<accession>A0A1V0B1C1</accession>
<evidence type="ECO:0000313" key="6">
    <source>
        <dbReference type="Proteomes" id="UP000243488"/>
    </source>
</evidence>
<dbReference type="EMBL" id="CP020100">
    <property type="protein sequence ID" value="AQZ93691.1"/>
    <property type="molecule type" value="Genomic_DNA"/>
</dbReference>
<keyword evidence="1" id="KW-0540">Nuclease</keyword>
<dbReference type="Gene3D" id="3.30.420.10">
    <property type="entry name" value="Ribonuclease H-like superfamily/Ribonuclease H"/>
    <property type="match status" value="1"/>
</dbReference>
<feature type="domain" description="Exonuclease" evidence="4">
    <location>
        <begin position="46"/>
        <end position="227"/>
    </location>
</feature>
<evidence type="ECO:0000256" key="1">
    <source>
        <dbReference type="ARBA" id="ARBA00022722"/>
    </source>
</evidence>
<dbReference type="CDD" id="cd06127">
    <property type="entry name" value="DEDDh"/>
    <property type="match status" value="1"/>
</dbReference>
<dbReference type="InterPro" id="IPR036397">
    <property type="entry name" value="RNaseH_sf"/>
</dbReference>
<evidence type="ECO:0000256" key="2">
    <source>
        <dbReference type="ARBA" id="ARBA00022801"/>
    </source>
</evidence>
<organism evidence="5 6">
    <name type="scientific">Halopseudomonas phragmitis</name>
    <dbReference type="NCBI Taxonomy" id="1931241"/>
    <lineage>
        <taxon>Bacteria</taxon>
        <taxon>Pseudomonadati</taxon>
        <taxon>Pseudomonadota</taxon>
        <taxon>Gammaproteobacteria</taxon>
        <taxon>Pseudomonadales</taxon>
        <taxon>Pseudomonadaceae</taxon>
        <taxon>Halopseudomonas</taxon>
    </lineage>
</organism>
<dbReference type="STRING" id="1931241.BVH74_02480"/>
<dbReference type="InterPro" id="IPR013520">
    <property type="entry name" value="Ribonucl_H"/>
</dbReference>
<gene>
    <name evidence="5" type="ORF">BVH74_02480</name>
</gene>
<evidence type="ECO:0000256" key="3">
    <source>
        <dbReference type="ARBA" id="ARBA00022839"/>
    </source>
</evidence>
<evidence type="ECO:0000259" key="4">
    <source>
        <dbReference type="SMART" id="SM00479"/>
    </source>
</evidence>
<dbReference type="PANTHER" id="PTHR30231:SF4">
    <property type="entry name" value="PROTEIN NEN2"/>
    <property type="match status" value="1"/>
</dbReference>
<dbReference type="GO" id="GO:0006259">
    <property type="term" value="P:DNA metabolic process"/>
    <property type="evidence" value="ECO:0007669"/>
    <property type="project" value="UniProtKB-ARBA"/>
</dbReference>
<dbReference type="GO" id="GO:0008408">
    <property type="term" value="F:3'-5' exonuclease activity"/>
    <property type="evidence" value="ECO:0007669"/>
    <property type="project" value="TreeGrafter"/>
</dbReference>
<sequence length="237" mass="26811">MSAQPEQLLDWPRRLANLAASSRDPRLASFYRAGCPAADCPLEQLPMVALDIETTGLDPKRHAIVSLGLVPFDLQRIRCSQSWYQVVRPSTSLHPESIAFHRITHSEIEQAPPLKAVLSELLERLAGKLVVVHYRPIERGFLDQALRRELGEGWQFPLIDTMAIEAELHPQRQPGWLLRLLGKQPISIRLADSRSRYALPLYQSHHALTDAIATAELFQAQIATHFDPQLPVSRLWC</sequence>
<dbReference type="GO" id="GO:0003676">
    <property type="term" value="F:nucleic acid binding"/>
    <property type="evidence" value="ECO:0007669"/>
    <property type="project" value="InterPro"/>
</dbReference>
<dbReference type="GO" id="GO:0005829">
    <property type="term" value="C:cytosol"/>
    <property type="evidence" value="ECO:0007669"/>
    <property type="project" value="TreeGrafter"/>
</dbReference>
<protein>
    <submittedName>
        <fullName evidence="5">DNA polymerase III subunit epsilon</fullName>
    </submittedName>
</protein>
<dbReference type="NCBIfam" id="NF006602">
    <property type="entry name" value="PRK09146.1"/>
    <property type="match status" value="1"/>
</dbReference>
<proteinExistence type="predicted"/>
<dbReference type="SMART" id="SM00479">
    <property type="entry name" value="EXOIII"/>
    <property type="match status" value="1"/>
</dbReference>
<dbReference type="InterPro" id="IPR012337">
    <property type="entry name" value="RNaseH-like_sf"/>
</dbReference>
<keyword evidence="6" id="KW-1185">Reference proteome</keyword>
<dbReference type="KEGG" id="ppha:BVH74_02480"/>
<dbReference type="Pfam" id="PF00929">
    <property type="entry name" value="RNase_T"/>
    <property type="match status" value="1"/>
</dbReference>
<dbReference type="SUPFAM" id="SSF53098">
    <property type="entry name" value="Ribonuclease H-like"/>
    <property type="match status" value="1"/>
</dbReference>
<dbReference type="AlphaFoldDB" id="A0A1V0B1C1"/>
<keyword evidence="2" id="KW-0378">Hydrolase</keyword>
<dbReference type="PANTHER" id="PTHR30231">
    <property type="entry name" value="DNA POLYMERASE III SUBUNIT EPSILON"/>
    <property type="match status" value="1"/>
</dbReference>
<evidence type="ECO:0000313" key="5">
    <source>
        <dbReference type="EMBL" id="AQZ93691.1"/>
    </source>
</evidence>
<name>A0A1V0B1C1_9GAMM</name>
<dbReference type="RefSeq" id="WP_080048549.1">
    <property type="nucleotide sequence ID" value="NZ_CP020100.1"/>
</dbReference>
<reference evidence="5 6" key="1">
    <citation type="submission" date="2017-03" db="EMBL/GenBank/DDBJ databases">
        <title>Complete genome sequence of the novel DNRA strain Pseudomonas sp. S-6-2 isolated from Chinese polluted river sediment. Journal of Biotechnology.</title>
        <authorList>
            <person name="Li J."/>
            <person name="Xiang F."/>
            <person name="Wang L."/>
            <person name="Xi L."/>
            <person name="Liu J."/>
        </authorList>
    </citation>
    <scope>NUCLEOTIDE SEQUENCE [LARGE SCALE GENOMIC DNA]</scope>
    <source>
        <strain evidence="5 6">S-6-2</strain>
    </source>
</reference>
<keyword evidence="3" id="KW-0269">Exonuclease</keyword>